<sequence length="182" mass="19991">MTSPQPCDLTTRWACAEDLPRIRDLMQNAIDTLQASWLTPEQVAASHHLMGLDTQLIADGTYLLAEVDGQLAGCGGWSYRATLYGGDHSAALRDPAPLDPARDPARIRAMYTHPDFTRRGIARVVLQRCEEAAAARGFTQAELMATLSGEPLYRACGYITLEDVEAETAGLTIPFRRMRKAL</sequence>
<dbReference type="InterPro" id="IPR000182">
    <property type="entry name" value="GNAT_dom"/>
</dbReference>
<dbReference type="InterPro" id="IPR016181">
    <property type="entry name" value="Acyl_CoA_acyltransferase"/>
</dbReference>
<dbReference type="CDD" id="cd04301">
    <property type="entry name" value="NAT_SF"/>
    <property type="match status" value="1"/>
</dbReference>
<dbReference type="RefSeq" id="WP_243802891.1">
    <property type="nucleotide sequence ID" value="NZ_JALHAT010000058.1"/>
</dbReference>
<accession>A0ABT0AHQ5</accession>
<dbReference type="InterPro" id="IPR050832">
    <property type="entry name" value="Bact_Acetyltransf"/>
</dbReference>
<dbReference type="Gene3D" id="3.40.630.30">
    <property type="match status" value="1"/>
</dbReference>
<dbReference type="PANTHER" id="PTHR43877">
    <property type="entry name" value="AMINOALKYLPHOSPHONATE N-ACETYLTRANSFERASE-RELATED-RELATED"/>
    <property type="match status" value="1"/>
</dbReference>
<feature type="domain" description="N-acetyltransferase" evidence="3">
    <location>
        <begin position="9"/>
        <end position="182"/>
    </location>
</feature>
<keyword evidence="5" id="KW-1185">Reference proteome</keyword>
<evidence type="ECO:0000256" key="2">
    <source>
        <dbReference type="ARBA" id="ARBA00023315"/>
    </source>
</evidence>
<evidence type="ECO:0000313" key="5">
    <source>
        <dbReference type="Proteomes" id="UP001162802"/>
    </source>
</evidence>
<protein>
    <submittedName>
        <fullName evidence="4">GNAT family N-acetyltransferase</fullName>
    </submittedName>
</protein>
<evidence type="ECO:0000259" key="3">
    <source>
        <dbReference type="PROSITE" id="PS51186"/>
    </source>
</evidence>
<name>A0ABT0AHQ5_9SPHN</name>
<proteinExistence type="predicted"/>
<dbReference type="PROSITE" id="PS51186">
    <property type="entry name" value="GNAT"/>
    <property type="match status" value="1"/>
</dbReference>
<evidence type="ECO:0000313" key="4">
    <source>
        <dbReference type="EMBL" id="MCJ1962728.1"/>
    </source>
</evidence>
<dbReference type="PANTHER" id="PTHR43877:SF1">
    <property type="entry name" value="ACETYLTRANSFERASE"/>
    <property type="match status" value="1"/>
</dbReference>
<gene>
    <name evidence="4" type="ORF">MTR65_18735</name>
</gene>
<dbReference type="EMBL" id="JALHAT010000058">
    <property type="protein sequence ID" value="MCJ1962728.1"/>
    <property type="molecule type" value="Genomic_DNA"/>
</dbReference>
<keyword evidence="2" id="KW-0012">Acyltransferase</keyword>
<dbReference type="Proteomes" id="UP001162802">
    <property type="component" value="Unassembled WGS sequence"/>
</dbReference>
<organism evidence="4 5">
    <name type="scientific">Novosphingobium mangrovi</name>
    <name type="common">ex Hu et al. 2023</name>
    <dbReference type="NCBI Taxonomy" id="2930094"/>
    <lineage>
        <taxon>Bacteria</taxon>
        <taxon>Pseudomonadati</taxon>
        <taxon>Pseudomonadota</taxon>
        <taxon>Alphaproteobacteria</taxon>
        <taxon>Sphingomonadales</taxon>
        <taxon>Sphingomonadaceae</taxon>
        <taxon>Novosphingobium</taxon>
    </lineage>
</organism>
<keyword evidence="1" id="KW-0808">Transferase</keyword>
<dbReference type="SUPFAM" id="SSF55729">
    <property type="entry name" value="Acyl-CoA N-acyltransferases (Nat)"/>
    <property type="match status" value="1"/>
</dbReference>
<comment type="caution">
    <text evidence="4">The sequence shown here is derived from an EMBL/GenBank/DDBJ whole genome shotgun (WGS) entry which is preliminary data.</text>
</comment>
<reference evidence="4" key="1">
    <citation type="submission" date="2022-03" db="EMBL/GenBank/DDBJ databases">
        <title>Identification of a novel bacterium isolated from mangrove sediments.</title>
        <authorList>
            <person name="Pan X."/>
        </authorList>
    </citation>
    <scope>NUCLEOTIDE SEQUENCE</scope>
    <source>
        <strain evidence="4">B2637</strain>
    </source>
</reference>
<evidence type="ECO:0000256" key="1">
    <source>
        <dbReference type="ARBA" id="ARBA00022679"/>
    </source>
</evidence>
<dbReference type="Pfam" id="PF00583">
    <property type="entry name" value="Acetyltransf_1"/>
    <property type="match status" value="1"/>
</dbReference>